<dbReference type="Pfam" id="PF00561">
    <property type="entry name" value="Abhydrolase_1"/>
    <property type="match status" value="1"/>
</dbReference>
<comment type="caution">
    <text evidence="2">The sequence shown here is derived from an EMBL/GenBank/DDBJ whole genome shotgun (WGS) entry which is preliminary data.</text>
</comment>
<name>A0A0F9VIE1_9ZZZZ</name>
<reference evidence="2" key="1">
    <citation type="journal article" date="2015" name="Nature">
        <title>Complex archaea that bridge the gap between prokaryotes and eukaryotes.</title>
        <authorList>
            <person name="Spang A."/>
            <person name="Saw J.H."/>
            <person name="Jorgensen S.L."/>
            <person name="Zaremba-Niedzwiedzka K."/>
            <person name="Martijn J."/>
            <person name="Lind A.E."/>
            <person name="van Eijk R."/>
            <person name="Schleper C."/>
            <person name="Guy L."/>
            <person name="Ettema T.J."/>
        </authorList>
    </citation>
    <scope>NUCLEOTIDE SEQUENCE</scope>
</reference>
<sequence length="252" mass="27701">MSRFKSFDGVEIYYQSWGQKSAEPPVVLHHGYVANARINWVIPGMVRRLTLAGRSVIALDARGHGRSDKPHDPEAYGESRMARDLSCLLDELGLEEVDLVGYSMGATVALLAGTQEPRIRRLVAGGIGGNVLHLDSRYQVQGRKALSSAMLASRWSIRNPTLAGFRLLADMVWADRKAMAAQALAFHSSRIPLEQITAPTLIIAGDKDPFAKQPRRLQKAIPGAQLKVVPGDHSSVLIRPSFQREIVEFLEG</sequence>
<dbReference type="GO" id="GO:0047372">
    <property type="term" value="F:monoacylglycerol lipase activity"/>
    <property type="evidence" value="ECO:0007669"/>
    <property type="project" value="TreeGrafter"/>
</dbReference>
<dbReference type="GO" id="GO:0046464">
    <property type="term" value="P:acylglycerol catabolic process"/>
    <property type="evidence" value="ECO:0007669"/>
    <property type="project" value="TreeGrafter"/>
</dbReference>
<dbReference type="InterPro" id="IPR000073">
    <property type="entry name" value="AB_hydrolase_1"/>
</dbReference>
<protein>
    <recommendedName>
        <fullName evidence="1">AB hydrolase-1 domain-containing protein</fullName>
    </recommendedName>
</protein>
<dbReference type="InterPro" id="IPR029058">
    <property type="entry name" value="AB_hydrolase_fold"/>
</dbReference>
<dbReference type="GO" id="GO:0016020">
    <property type="term" value="C:membrane"/>
    <property type="evidence" value="ECO:0007669"/>
    <property type="project" value="TreeGrafter"/>
</dbReference>
<dbReference type="AlphaFoldDB" id="A0A0F9VIE1"/>
<gene>
    <name evidence="2" type="ORF">LCGC14_0136930</name>
</gene>
<accession>A0A0F9VIE1</accession>
<dbReference type="InterPro" id="IPR050266">
    <property type="entry name" value="AB_hydrolase_sf"/>
</dbReference>
<dbReference type="SUPFAM" id="SSF53474">
    <property type="entry name" value="alpha/beta-Hydrolases"/>
    <property type="match status" value="1"/>
</dbReference>
<evidence type="ECO:0000313" key="2">
    <source>
        <dbReference type="EMBL" id="KKN99602.1"/>
    </source>
</evidence>
<organism evidence="2">
    <name type="scientific">marine sediment metagenome</name>
    <dbReference type="NCBI Taxonomy" id="412755"/>
    <lineage>
        <taxon>unclassified sequences</taxon>
        <taxon>metagenomes</taxon>
        <taxon>ecological metagenomes</taxon>
    </lineage>
</organism>
<dbReference type="Gene3D" id="3.40.50.1820">
    <property type="entry name" value="alpha/beta hydrolase"/>
    <property type="match status" value="1"/>
</dbReference>
<dbReference type="EMBL" id="LAZR01000046">
    <property type="protein sequence ID" value="KKN99602.1"/>
    <property type="molecule type" value="Genomic_DNA"/>
</dbReference>
<feature type="domain" description="AB hydrolase-1" evidence="1">
    <location>
        <begin position="24"/>
        <end position="126"/>
    </location>
</feature>
<dbReference type="PANTHER" id="PTHR43798:SF33">
    <property type="entry name" value="HYDROLASE, PUTATIVE (AFU_ORTHOLOGUE AFUA_2G14860)-RELATED"/>
    <property type="match status" value="1"/>
</dbReference>
<proteinExistence type="predicted"/>
<dbReference type="PANTHER" id="PTHR43798">
    <property type="entry name" value="MONOACYLGLYCEROL LIPASE"/>
    <property type="match status" value="1"/>
</dbReference>
<evidence type="ECO:0000259" key="1">
    <source>
        <dbReference type="Pfam" id="PF00561"/>
    </source>
</evidence>